<protein>
    <submittedName>
        <fullName evidence="1">Capsular polysaccharide export protein</fullName>
    </submittedName>
</protein>
<reference evidence="1 2" key="1">
    <citation type="submission" date="2023-07" db="EMBL/GenBank/DDBJ databases">
        <title>Sorghum-associated microbial communities from plants grown in Nebraska, USA.</title>
        <authorList>
            <person name="Schachtman D."/>
        </authorList>
    </citation>
    <scope>NUCLEOTIDE SEQUENCE [LARGE SCALE GENOMIC DNA]</scope>
    <source>
        <strain evidence="1 2">4256</strain>
    </source>
</reference>
<dbReference type="Pfam" id="PF05159">
    <property type="entry name" value="Capsule_synth"/>
    <property type="match status" value="1"/>
</dbReference>
<dbReference type="CDD" id="cd16441">
    <property type="entry name" value="beta_Kdo_transferase_KpsS"/>
    <property type="match status" value="1"/>
</dbReference>
<name>A0ABU1WWV5_SPHXE</name>
<dbReference type="Proteomes" id="UP001267638">
    <property type="component" value="Unassembled WGS sequence"/>
</dbReference>
<gene>
    <name evidence="1" type="ORF">J2W40_000557</name>
</gene>
<dbReference type="EMBL" id="JAVDWV010000002">
    <property type="protein sequence ID" value="MDR7153760.1"/>
    <property type="molecule type" value="Genomic_DNA"/>
</dbReference>
<sequence>MADVPTKTFLFLQGPHGPYFAMLADALRARGHHALRININGGDKIDWPGEAADYRGTFRNWPLFFDDFVVNHGVTDLILYGDCRPYHASAHGMARLRGLRVHVMEEGYIRPDFLTLQDDGVNGNSTLPLDPQWYLAEAERLPPYMGDLPPVPSTFQARARNTMRNGLASALMRPYFPYYKTHRPHSFLLESVAWCYKLLTRQSETHRSLAVWEAVKDKPYFTLPLQLNSDYQIRVHSPFGNMRAALRFVIKSFAQHAPEGVSLLVKRHPLDPGLVAWRRLTHRIAAHYGIADRVFYLPDWDIAEVVSKSLGVVTVNSTVGTLALNSGKPVVVLGHAVYKVPGVVHHSSLDDFWAAPRQPDLTLYSAFRRVLIDRCLIRGGLLSEEGLELLVANAVERLEKDPSEVLTLPRPARRRQRQIKIVHGDAA</sequence>
<keyword evidence="2" id="KW-1185">Reference proteome</keyword>
<evidence type="ECO:0000313" key="2">
    <source>
        <dbReference type="Proteomes" id="UP001267638"/>
    </source>
</evidence>
<proteinExistence type="predicted"/>
<evidence type="ECO:0000313" key="1">
    <source>
        <dbReference type="EMBL" id="MDR7153760.1"/>
    </source>
</evidence>
<accession>A0ABU1WWV5</accession>
<comment type="caution">
    <text evidence="1">The sequence shown here is derived from an EMBL/GenBank/DDBJ whole genome shotgun (WGS) entry which is preliminary data.</text>
</comment>
<dbReference type="InterPro" id="IPR007833">
    <property type="entry name" value="Capsule_polysaccharide_synth"/>
</dbReference>
<organism evidence="1 2">
    <name type="scientific">Sphingobium xenophagum</name>
    <dbReference type="NCBI Taxonomy" id="121428"/>
    <lineage>
        <taxon>Bacteria</taxon>
        <taxon>Pseudomonadati</taxon>
        <taxon>Pseudomonadota</taxon>
        <taxon>Alphaproteobacteria</taxon>
        <taxon>Sphingomonadales</taxon>
        <taxon>Sphingomonadaceae</taxon>
        <taxon>Sphingobium</taxon>
    </lineage>
</organism>
<dbReference type="RefSeq" id="WP_310221872.1">
    <property type="nucleotide sequence ID" value="NZ_JAVDWV010000002.1"/>
</dbReference>